<feature type="region of interest" description="Disordered" evidence="1">
    <location>
        <begin position="50"/>
        <end position="88"/>
    </location>
</feature>
<dbReference type="GO" id="GO:0015074">
    <property type="term" value="P:DNA integration"/>
    <property type="evidence" value="ECO:0007669"/>
    <property type="project" value="InterPro"/>
</dbReference>
<feature type="compositionally biased region" description="Basic and acidic residues" evidence="1">
    <location>
        <begin position="56"/>
        <end position="67"/>
    </location>
</feature>
<dbReference type="OrthoDB" id="3054497at2759"/>
<dbReference type="EMBL" id="CAJNIZ010004745">
    <property type="protein sequence ID" value="CAE7235567.1"/>
    <property type="molecule type" value="Genomic_DNA"/>
</dbReference>
<dbReference type="InterPro" id="IPR012337">
    <property type="entry name" value="RNaseH-like_sf"/>
</dbReference>
<dbReference type="GO" id="GO:0003676">
    <property type="term" value="F:nucleic acid binding"/>
    <property type="evidence" value="ECO:0007669"/>
    <property type="project" value="InterPro"/>
</dbReference>
<name>A0A812KXQ1_SYMPI</name>
<protein>
    <submittedName>
        <fullName evidence="3">RE1 protein</fullName>
    </submittedName>
</protein>
<evidence type="ECO:0000256" key="1">
    <source>
        <dbReference type="SAM" id="MobiDB-lite"/>
    </source>
</evidence>
<evidence type="ECO:0000259" key="2">
    <source>
        <dbReference type="PROSITE" id="PS50994"/>
    </source>
</evidence>
<accession>A0A812KXQ1</accession>
<organism evidence="3 4">
    <name type="scientific">Symbiodinium pilosum</name>
    <name type="common">Dinoflagellate</name>
    <dbReference type="NCBI Taxonomy" id="2952"/>
    <lineage>
        <taxon>Eukaryota</taxon>
        <taxon>Sar</taxon>
        <taxon>Alveolata</taxon>
        <taxon>Dinophyceae</taxon>
        <taxon>Suessiales</taxon>
        <taxon>Symbiodiniaceae</taxon>
        <taxon>Symbiodinium</taxon>
    </lineage>
</organism>
<feature type="region of interest" description="Disordered" evidence="1">
    <location>
        <begin position="483"/>
        <end position="536"/>
    </location>
</feature>
<evidence type="ECO:0000313" key="4">
    <source>
        <dbReference type="Proteomes" id="UP000649617"/>
    </source>
</evidence>
<dbReference type="Proteomes" id="UP000649617">
    <property type="component" value="Unassembled WGS sequence"/>
</dbReference>
<feature type="compositionally biased region" description="Basic and acidic residues" evidence="1">
    <location>
        <begin position="1049"/>
        <end position="1063"/>
    </location>
</feature>
<reference evidence="3" key="1">
    <citation type="submission" date="2021-02" db="EMBL/GenBank/DDBJ databases">
        <authorList>
            <person name="Dougan E. K."/>
            <person name="Rhodes N."/>
            <person name="Thang M."/>
            <person name="Chan C."/>
        </authorList>
    </citation>
    <scope>NUCLEOTIDE SEQUENCE</scope>
</reference>
<dbReference type="InterPro" id="IPR001584">
    <property type="entry name" value="Integrase_cat-core"/>
</dbReference>
<dbReference type="PROSITE" id="PS50994">
    <property type="entry name" value="INTEGRASE"/>
    <property type="match status" value="1"/>
</dbReference>
<dbReference type="AlphaFoldDB" id="A0A812KXQ1"/>
<proteinExistence type="predicted"/>
<feature type="domain" description="Integrase catalytic" evidence="2">
    <location>
        <begin position="186"/>
        <end position="361"/>
    </location>
</feature>
<keyword evidence="4" id="KW-1185">Reference proteome</keyword>
<dbReference type="Gene3D" id="3.30.420.10">
    <property type="entry name" value="Ribonuclease H-like superfamily/Ribonuclease H"/>
    <property type="match status" value="1"/>
</dbReference>
<evidence type="ECO:0000313" key="3">
    <source>
        <dbReference type="EMBL" id="CAE7235567.1"/>
    </source>
</evidence>
<comment type="caution">
    <text evidence="3">The sequence shown here is derived from an EMBL/GenBank/DDBJ whole genome shotgun (WGS) entry which is preliminary data.</text>
</comment>
<dbReference type="SUPFAM" id="SSF53098">
    <property type="entry name" value="Ribonuclease H-like"/>
    <property type="match status" value="1"/>
</dbReference>
<dbReference type="InterPro" id="IPR036397">
    <property type="entry name" value="RNaseH_sf"/>
</dbReference>
<sequence>MPYVKKAEWVRRLQDLGEAVSDGMTVIQLQARYMELTKGSETIWRAGMKVSSQKMGPKEPPIKKDKSVTPSESGSHFSLVEGPAVRPHPQRGAEMAKMKSEMAELKEMIVYMAHQLGHNKAPLCTWNSVNDAKLGSFRFYKKWSSILASRKSPLMVAVLAFALLIRLGRTRKRRRLEKKQRGPATLHTLPRKWEHLQVDMGDWDHPIHKVKHRFVMMIDEGSKFRAGVVLKGNPRRAGSWEDLRTTYEQIWLPVHGTPAVVRVDPAGPWKNAQADQYFAERGVDLQPIPAEAHWQIGSAENAIKSIKAVMTAIVEEFPEMTIDEVFGRSIWVCNAKDLCRGFSPLQHASGRTPDEDMRLFETTEEKPINGDIYEDGGFGQNIRAMCLAEKAFAEEQAKQRLLRAQIVGQRKVRVFHPGDLVFYWRRQQAGRDRQNFPKGRYLGPARVIAAETRQEENQLGPVELPWTITKLATDPRRRTYVDLLPEGNPQNMELEDPVDEPPARELPAPTRRVPTKRLQVPRGAPRSGREEAPLPPDEDLQALFAEQSEFSAVEISLELPTSHRGIKKFAQNPVAFFAQKLKRKQVEVHERQLLPDEKAQFNKAKGTEDFVAAECFKAWQGREISEHEILGMRWLLSWKYPDPHSSERKAKARAIILGYQDPRYPLRETSAPTPSKAGRQLFFQFCASRRFRVQKGDISGAFLQGDNLEEELWCRPLPEICHELGVPEGTPMLMQKVTQKEDFSIELGQEHSITEITEIVISRDRSRHPDLPTTEHEKSELRGVLGSLSWICGQTNFMRSVDVNFLITKVPNSTVQEILEVNKLVRAIQKWKHHRLKIHSFEKDAVLEMTCWSDAGWANRPNGKDSTEGIFVSMSTSKLREGHETGVTPISWRSGKLERVCRSPAAAETIAARDGEDELFFLRVLWGEMRGYPLELRRPEITVAKTPGHLITDAKNLFDKLHAPILTIKGAEKRSDIEALSLREHLEKGETTISWVHGDAMLANSLTKPHEKHQVLLFVQMGHRWKVVYDENMKSARARKKEGLSAMDSEDKPNHEYNHSVYQ</sequence>
<feature type="non-terminal residue" evidence="3">
    <location>
        <position position="1"/>
    </location>
</feature>
<feature type="region of interest" description="Disordered" evidence="1">
    <location>
        <begin position="1040"/>
        <end position="1063"/>
    </location>
</feature>
<gene>
    <name evidence="3" type="primary">RE1</name>
    <name evidence="3" type="ORF">SPIL2461_LOCUS3798</name>
</gene>